<feature type="binding site" evidence="7">
    <location>
        <position position="38"/>
    </location>
    <ligand>
        <name>Fe cation</name>
        <dbReference type="ChEBI" id="CHEBI:24875"/>
        <label>1</label>
    </ligand>
</feature>
<dbReference type="PANTHER" id="PTHR36303:SF1">
    <property type="entry name" value="2',3'-CYCLIC-NUCLEOTIDE 2'-PHOSPHODIESTERASE"/>
    <property type="match status" value="1"/>
</dbReference>
<evidence type="ECO:0000256" key="2">
    <source>
        <dbReference type="ARBA" id="ARBA00022723"/>
    </source>
</evidence>
<dbReference type="FunFam" id="3.60.21.10:FF:000016">
    <property type="entry name" value="Putative metallophosphoesterase"/>
    <property type="match status" value="1"/>
</dbReference>
<dbReference type="InterPro" id="IPR005235">
    <property type="entry name" value="YmdB-like"/>
</dbReference>
<evidence type="ECO:0000256" key="5">
    <source>
        <dbReference type="ARBA" id="ARBA00061401"/>
    </source>
</evidence>
<keyword evidence="9" id="KW-1185">Reference proteome</keyword>
<evidence type="ECO:0000256" key="1">
    <source>
        <dbReference type="ARBA" id="ARBA00001965"/>
    </source>
</evidence>
<proteinExistence type="inferred from homology"/>
<dbReference type="AlphaFoldDB" id="A0A938XVJ2"/>
<feature type="binding site" evidence="7">
    <location>
        <position position="37"/>
    </location>
    <ligand>
        <name>Fe cation</name>
        <dbReference type="ChEBI" id="CHEBI:24875"/>
        <label>1</label>
    </ligand>
</feature>
<evidence type="ECO:0000256" key="4">
    <source>
        <dbReference type="ARBA" id="ARBA00023004"/>
    </source>
</evidence>
<dbReference type="Pfam" id="PF13277">
    <property type="entry name" value="YmdB"/>
    <property type="match status" value="1"/>
</dbReference>
<feature type="active site" description="Proton donor" evidence="6">
    <location>
        <position position="66"/>
    </location>
</feature>
<organism evidence="8 9">
    <name type="scientific">Halanaerobacter jeridensis</name>
    <dbReference type="NCBI Taxonomy" id="706427"/>
    <lineage>
        <taxon>Bacteria</taxon>
        <taxon>Bacillati</taxon>
        <taxon>Bacillota</taxon>
        <taxon>Clostridia</taxon>
        <taxon>Halanaerobiales</taxon>
        <taxon>Halobacteroidaceae</taxon>
        <taxon>Halanaerobacter</taxon>
    </lineage>
</organism>
<feature type="binding site" evidence="7">
    <location>
        <position position="173"/>
    </location>
    <ligand>
        <name>Fe cation</name>
        <dbReference type="ChEBI" id="CHEBI:24875"/>
        <label>2</label>
    </ligand>
</feature>
<evidence type="ECO:0000256" key="6">
    <source>
        <dbReference type="PIRSR" id="PIRSR004789-50"/>
    </source>
</evidence>
<gene>
    <name evidence="8" type="ORF">JOC47_000854</name>
</gene>
<dbReference type="NCBIfam" id="TIGR00282">
    <property type="entry name" value="TIGR00282 family metallophosphoesterase"/>
    <property type="match status" value="1"/>
</dbReference>
<evidence type="ECO:0000256" key="7">
    <source>
        <dbReference type="PIRSR" id="PIRSR004789-51"/>
    </source>
</evidence>
<evidence type="ECO:0000256" key="3">
    <source>
        <dbReference type="ARBA" id="ARBA00022801"/>
    </source>
</evidence>
<keyword evidence="2 7" id="KW-0479">Metal-binding</keyword>
<dbReference type="PIRSF" id="PIRSF004789">
    <property type="entry name" value="DR1281"/>
    <property type="match status" value="1"/>
</dbReference>
<feature type="binding site" evidence="7">
    <location>
        <position position="65"/>
    </location>
    <ligand>
        <name>Fe cation</name>
        <dbReference type="ChEBI" id="CHEBI:24875"/>
        <label>2</label>
    </ligand>
</feature>
<accession>A0A938XVJ2</accession>
<comment type="caution">
    <text evidence="8">The sequence shown here is derived from an EMBL/GenBank/DDBJ whole genome shotgun (WGS) entry which is preliminary data.</text>
</comment>
<feature type="binding site" evidence="7">
    <location>
        <position position="148"/>
    </location>
    <ligand>
        <name>Fe cation</name>
        <dbReference type="ChEBI" id="CHEBI:24875"/>
        <label>2</label>
    </ligand>
</feature>
<dbReference type="PANTHER" id="PTHR36303">
    <property type="entry name" value="2',3'-CYCLIC-NUCLEOTIDE 2'-PHOSPHODIESTERASE"/>
    <property type="match status" value="1"/>
</dbReference>
<dbReference type="CDD" id="cd07382">
    <property type="entry name" value="MPP_DR1281"/>
    <property type="match status" value="1"/>
</dbReference>
<dbReference type="GO" id="GO:0004113">
    <property type="term" value="F:2',3'-cyclic-nucleotide 3'-phosphodiesterase activity"/>
    <property type="evidence" value="ECO:0007669"/>
    <property type="project" value="TreeGrafter"/>
</dbReference>
<dbReference type="GO" id="GO:0046872">
    <property type="term" value="F:metal ion binding"/>
    <property type="evidence" value="ECO:0007669"/>
    <property type="project" value="UniProtKB-KW"/>
</dbReference>
<dbReference type="InterPro" id="IPR029052">
    <property type="entry name" value="Metallo-depent_PP-like"/>
</dbReference>
<keyword evidence="4" id="KW-0408">Iron</keyword>
<sequence length="259" mass="28374">MEVLMIGDIVGRAGRRAVRKTLDNLDLEPDFIIANGENAAGGFGLTKDVVEELIGYGIDLLTTGNHVWDNKEIFDFIEESNYVIRPYNYPSSTPGVGFKIIEKNNFKLGVLNVIGRVYLGNYDCPFKVADKIIRKLNNKVDAIIVDFHAEATSEKQALGRYLDGKAGAVVGTHTHVQTADEKILSGGTAYITDVGFSGAQDSILGMDAEEPINGFLTQIKKRFKVGTGDTELSGVIIEFDEETGDACLINRIKRCHNNN</sequence>
<feature type="binding site" evidence="7">
    <location>
        <position position="8"/>
    </location>
    <ligand>
        <name>Fe cation</name>
        <dbReference type="ChEBI" id="CHEBI:24875"/>
        <label>1</label>
    </ligand>
</feature>
<name>A0A938XVJ2_9FIRM</name>
<evidence type="ECO:0000313" key="9">
    <source>
        <dbReference type="Proteomes" id="UP000774000"/>
    </source>
</evidence>
<dbReference type="Gene3D" id="3.60.21.10">
    <property type="match status" value="1"/>
</dbReference>
<evidence type="ECO:0000313" key="8">
    <source>
        <dbReference type="EMBL" id="MBM7556020.1"/>
    </source>
</evidence>
<dbReference type="RefSeq" id="WP_204700724.1">
    <property type="nucleotide sequence ID" value="NZ_JAFBDQ010000003.1"/>
</dbReference>
<feature type="binding site" evidence="7">
    <location>
        <position position="175"/>
    </location>
    <ligand>
        <name>Fe cation</name>
        <dbReference type="ChEBI" id="CHEBI:24875"/>
        <label>1</label>
    </ligand>
</feature>
<keyword evidence="3" id="KW-0378">Hydrolase</keyword>
<dbReference type="SUPFAM" id="SSF56300">
    <property type="entry name" value="Metallo-dependent phosphatases"/>
    <property type="match status" value="1"/>
</dbReference>
<protein>
    <submittedName>
        <fullName evidence="8">Metallophosphoesterase (TIGR00282 family)</fullName>
    </submittedName>
</protein>
<dbReference type="EMBL" id="JAFBDQ010000003">
    <property type="protein sequence ID" value="MBM7556020.1"/>
    <property type="molecule type" value="Genomic_DNA"/>
</dbReference>
<reference evidence="8" key="1">
    <citation type="submission" date="2021-01" db="EMBL/GenBank/DDBJ databases">
        <title>Genomic Encyclopedia of Type Strains, Phase IV (KMG-IV): sequencing the most valuable type-strain genomes for metagenomic binning, comparative biology and taxonomic classification.</title>
        <authorList>
            <person name="Goeker M."/>
        </authorList>
    </citation>
    <scope>NUCLEOTIDE SEQUENCE</scope>
    <source>
        <strain evidence="8">DSM 23230</strain>
    </source>
</reference>
<comment type="similarity">
    <text evidence="5">Belongs to the YmdB-like family.</text>
</comment>
<dbReference type="Proteomes" id="UP000774000">
    <property type="component" value="Unassembled WGS sequence"/>
</dbReference>
<feature type="binding site" evidence="7">
    <location>
        <position position="37"/>
    </location>
    <ligand>
        <name>Fe cation</name>
        <dbReference type="ChEBI" id="CHEBI:24875"/>
        <label>2</label>
    </ligand>
</feature>
<comment type="cofactor">
    <cofactor evidence="1">
        <name>Fe(3+)</name>
        <dbReference type="ChEBI" id="CHEBI:29034"/>
    </cofactor>
</comment>